<dbReference type="EMBL" id="CAAALY010084824">
    <property type="protein sequence ID" value="VEL27092.1"/>
    <property type="molecule type" value="Genomic_DNA"/>
</dbReference>
<proteinExistence type="predicted"/>
<accession>A0A3S5AEC1</accession>
<reference evidence="1" key="1">
    <citation type="submission" date="2018-11" db="EMBL/GenBank/DDBJ databases">
        <authorList>
            <consortium name="Pathogen Informatics"/>
        </authorList>
    </citation>
    <scope>NUCLEOTIDE SEQUENCE</scope>
</reference>
<evidence type="ECO:0000313" key="1">
    <source>
        <dbReference type="EMBL" id="VEL27092.1"/>
    </source>
</evidence>
<sequence length="200" mass="21196">MIMLAGGREDNGGDMQLTDRVIALDPLSLLTDHMHNPSFSSTCAISTSESLSCINHAFTCTNTAASSNAPALSISCDNRLDSWPISSSIAPTDELSPLSGFFKASSGNSVAARPKSSPHSPTSGSSSIGWRYLSRLPRPLANLGLACYEAGDVVFACGGQLPSQTAGQTADLISQEVLAYSFIEVIYFSFILRNLTSYFL</sequence>
<evidence type="ECO:0000313" key="2">
    <source>
        <dbReference type="Proteomes" id="UP000784294"/>
    </source>
</evidence>
<dbReference type="AlphaFoldDB" id="A0A3S5AEC1"/>
<protein>
    <submittedName>
        <fullName evidence="1">Uncharacterized protein</fullName>
    </submittedName>
</protein>
<keyword evidence="2" id="KW-1185">Reference proteome</keyword>
<organism evidence="1 2">
    <name type="scientific">Protopolystoma xenopodis</name>
    <dbReference type="NCBI Taxonomy" id="117903"/>
    <lineage>
        <taxon>Eukaryota</taxon>
        <taxon>Metazoa</taxon>
        <taxon>Spiralia</taxon>
        <taxon>Lophotrochozoa</taxon>
        <taxon>Platyhelminthes</taxon>
        <taxon>Monogenea</taxon>
        <taxon>Polyopisthocotylea</taxon>
        <taxon>Polystomatidea</taxon>
        <taxon>Polystomatidae</taxon>
        <taxon>Protopolystoma</taxon>
    </lineage>
</organism>
<dbReference type="Proteomes" id="UP000784294">
    <property type="component" value="Unassembled WGS sequence"/>
</dbReference>
<comment type="caution">
    <text evidence="1">The sequence shown here is derived from an EMBL/GenBank/DDBJ whole genome shotgun (WGS) entry which is preliminary data.</text>
</comment>
<gene>
    <name evidence="1" type="ORF">PXEA_LOCUS20532</name>
</gene>
<name>A0A3S5AEC1_9PLAT</name>